<feature type="domain" description="Anaphase-promoting complex subunit 1 middle" evidence="6">
    <location>
        <begin position="829"/>
        <end position="898"/>
    </location>
</feature>
<evidence type="ECO:0000256" key="4">
    <source>
        <dbReference type="ARBA" id="ARBA00023306"/>
    </source>
</evidence>
<dbReference type="eggNOG" id="KOG1858">
    <property type="taxonomic scope" value="Eukaryota"/>
</dbReference>
<feature type="compositionally biased region" description="Basic and acidic residues" evidence="5">
    <location>
        <begin position="638"/>
        <end position="660"/>
    </location>
</feature>
<feature type="compositionally biased region" description="Basic and acidic residues" evidence="5">
    <location>
        <begin position="1533"/>
        <end position="1544"/>
    </location>
</feature>
<feature type="compositionally biased region" description="Basic residues" evidence="5">
    <location>
        <begin position="63"/>
        <end position="76"/>
    </location>
</feature>
<dbReference type="GO" id="GO:0060090">
    <property type="term" value="F:molecular adaptor activity"/>
    <property type="evidence" value="ECO:0007669"/>
    <property type="project" value="TreeGrafter"/>
</dbReference>
<gene>
    <name evidence="7" type="ORF">Bathy05g02870</name>
</gene>
<dbReference type="Proteomes" id="UP000198341">
    <property type="component" value="Chromosome 5"/>
</dbReference>
<dbReference type="GO" id="GO:0051301">
    <property type="term" value="P:cell division"/>
    <property type="evidence" value="ECO:0007669"/>
    <property type="project" value="UniProtKB-KW"/>
</dbReference>
<proteinExistence type="inferred from homology"/>
<evidence type="ECO:0000256" key="1">
    <source>
        <dbReference type="ARBA" id="ARBA00010547"/>
    </source>
</evidence>
<dbReference type="PANTHER" id="PTHR12827">
    <property type="entry name" value="MEIOTIC CHECKPOINT REGULATOR TSG24 FAMILY MEMBER"/>
    <property type="match status" value="1"/>
</dbReference>
<dbReference type="Pfam" id="PF20518">
    <property type="entry name" value="Apc1_MidN"/>
    <property type="match status" value="1"/>
</dbReference>
<accession>K8EWF5</accession>
<comment type="similarity">
    <text evidence="1">Belongs to the APC1 family.</text>
</comment>
<sequence>MDRPTLSSPPKDFSQKEELSTSTTTQTTATRGVGEKFQSLSIDFFGNKCANDDDDDGLTTTRNTKKKNARSARGRMKREDGHVPSGFRAVHGEPFPAFECYSIPDEEKKNRDEKKNTKKIFMLFPGSRLSARRNARAKRAYNAEHDEIVALEEGTTNTLVWMSSSEYGRTVRAKLALPSDVLDVQFCRFGLSRSGGAGGAASLCALHEDGVLVYNPLSGDILDVPRPEGCREMWPCAFGLIFRREEDGKLFLVEHPTDAPHELKRIGGDGNDHSEVDISGVEIVWSDLDDALIVCRNVASNTFCVFRAETVSDPSSIDIEANLATNLIYREKCVALFEAWTEPTNTQDNVEFIKARGMEVEFAESTGAGGSRRLHFCFPEIKMRTSIDLAPMTINKAKKKNSRHERSTQNWVLSGTPCASITSVQSTRAPYLDILVVGEDDCVELYRDSNNEDVLVCRLAVLHSNEGQAIDTDDQANAGVNRSAIVKCTGKVWGSIGNLVNVDVSEDAKRRTLRCILPGPPSDPAVRNVIDAMVESDDKSLILSRFYEKYCAGSLQADAEWASFCTVAKESCGFLVGVEEEKDDAMATTLQDEKENINKNEMSILEDDDANWQFTIESDMHSKYANSFAFLRKLENRKSTDSNRGGSVKDKQTTRLERNRQTTAEVTSASTISLSILRDPNAFLEALHVAYECAKLDTTQRLTTLVKLGALIRELASGLGHGNLLAYHSLECGNPIATDVEHVTNEHKIFDVIKACEMALKGTLTEEYLPKVLGRVVCDDMYRIESSNSSICDWASDVLRCCHELSPMRAFADLDDNINLRSDRDRYRMESKFAFRHLETSNRFAYLAAQRNFTLARIARLPSGLQLCFRSALRLSRENPPRNWPSSAYLLIGRDDMAELSTRDAAAKHKMYAIANRKIESSRDGIDDDDDDDNFGTKIASARASASSAVGLKSADDAFDAYDGMDHIEAFVGPLRFPKDRRIVELRNLLATARPAPIYLGNPNASNVDGDDDDQEGQNTSAVNEDDPNAASDPDAVTQQQAKLWARATRTSAAPVGRGAATLRTLRPKPTEPLKVPKLCFSGTLPAQRNAVLRLDLNANPKAKADFTDWPDFHNGVASGLALKAANEINDLNGESTSNRNNNNNNDGEVTRSWIVFNRPKQASHSHAGALMALGLNGHLSRMTATDLYRYLAQEHEATTVAALIGIAAANRGTADPATARVCFLHLPARHPLSFPELELPALVQAAALLSVGILHESTADRMMVEILLAEIGAQPSGERGDFGREGYTLAAGFALGLTTLGLGDNAIGLADLKIKERLRRYAIGGSAHAKGFSGNYGGANGPSLRKTSTYYSDGSSGGSKRVDDKYINYDPVMATFEESEYQTEDDMMMNGRAGGGTGAGGGGSMSNGYVLEGNVVNVDLSAPGAMLALGLMYLKTNDEDAAEHLCVPSTRYELDHTQPDFVLLRVVAKSLILWDSVRPTRKWVESNCPNLLKRSAKDLDRGYIKTKDIVKKTNNTSSEDDVEGDDTDDDEQPRSFREGSDREAEAQARVHAIAGACLSLGLRYAGTADETAANTLRHYCLQFLEWKKAALNAGERKAVVDRPTLEKCVGCCAMAAATVMAGTGDVPTLRLLRHLRARLEAPESNQAQSSNKEKDKNKSGMSYGAHMAIQTAIGFLFLGGAARTFSTENDAIAYLLIAMYPRFPTDTNDHRCHCQAFRHLYVLASRERLLTTVDVESKAQTSASVEIEVLVDAKRRKYKTIKTTTPCLAPDTKSIREIRVTSKNLWPTSRRFFFCIGEDIKNRIVNLEIPVMQRLRGDIAVQSNDASDDVNAASLRPPIIDAFLSVGGDGYSSASLDIELIRNEGGGSNLNPRTHSEMFGFDALSNASVLLPPDFKRSRIDKSWIDRVNFSKAAQRECTRREIPDALPCYVDLYSALEHLAAACSDVSDDNRAIGETDVRKFSAFTSDVKILQTFLESRCFTNESNLVDTTKTTSFSKFISLMRNMSDIGDDSNDALATMAIPAKLINAIRSSTEILVEQRTRAYLSRAIASEDDGFQPSSGGELLCAYSRLLELPSLSILKAATRLAMDTFGDVSAASLAYALAETTKNAGKVPSSSLLVKFASLFSS</sequence>
<feature type="compositionally biased region" description="Low complexity" evidence="5">
    <location>
        <begin position="20"/>
        <end position="30"/>
    </location>
</feature>
<feature type="region of interest" description="Disordered" evidence="5">
    <location>
        <begin position="998"/>
        <end position="1039"/>
    </location>
</feature>
<dbReference type="EMBL" id="FO082274">
    <property type="protein sequence ID" value="CCO16795.1"/>
    <property type="molecule type" value="Genomic_DNA"/>
</dbReference>
<dbReference type="STRING" id="41875.K8EWF5"/>
<dbReference type="InterPro" id="IPR046794">
    <property type="entry name" value="Apc1_MidN"/>
</dbReference>
<dbReference type="KEGG" id="bpg:Bathy05g02870"/>
<evidence type="ECO:0000313" key="7">
    <source>
        <dbReference type="EMBL" id="CCO16795.1"/>
    </source>
</evidence>
<keyword evidence="8" id="KW-1185">Reference proteome</keyword>
<protein>
    <recommendedName>
        <fullName evidence="6">Anaphase-promoting complex subunit 1 middle domain-containing protein</fullName>
    </recommendedName>
</protein>
<dbReference type="GO" id="GO:0031145">
    <property type="term" value="P:anaphase-promoting complex-dependent catabolic process"/>
    <property type="evidence" value="ECO:0007669"/>
    <property type="project" value="TreeGrafter"/>
</dbReference>
<dbReference type="GO" id="GO:0070979">
    <property type="term" value="P:protein K11-linked ubiquitination"/>
    <property type="evidence" value="ECO:0007669"/>
    <property type="project" value="TreeGrafter"/>
</dbReference>
<dbReference type="GO" id="GO:0007091">
    <property type="term" value="P:metaphase/anaphase transition of mitotic cell cycle"/>
    <property type="evidence" value="ECO:0007669"/>
    <property type="project" value="TreeGrafter"/>
</dbReference>
<feature type="compositionally biased region" description="Acidic residues" evidence="5">
    <location>
        <begin position="1519"/>
        <end position="1532"/>
    </location>
</feature>
<evidence type="ECO:0000259" key="6">
    <source>
        <dbReference type="Pfam" id="PF20518"/>
    </source>
</evidence>
<evidence type="ECO:0000256" key="2">
    <source>
        <dbReference type="ARBA" id="ARBA00022618"/>
    </source>
</evidence>
<evidence type="ECO:0000256" key="3">
    <source>
        <dbReference type="ARBA" id="ARBA00022776"/>
    </source>
</evidence>
<feature type="region of interest" description="Disordered" evidence="5">
    <location>
        <begin position="52"/>
        <end position="88"/>
    </location>
</feature>
<dbReference type="InterPro" id="IPR011989">
    <property type="entry name" value="ARM-like"/>
</dbReference>
<dbReference type="OrthoDB" id="26401at2759"/>
<feature type="region of interest" description="Disordered" evidence="5">
    <location>
        <begin position="1515"/>
        <end position="1544"/>
    </location>
</feature>
<feature type="region of interest" description="Disordered" evidence="5">
    <location>
        <begin position="638"/>
        <end position="664"/>
    </location>
</feature>
<evidence type="ECO:0000313" key="8">
    <source>
        <dbReference type="Proteomes" id="UP000198341"/>
    </source>
</evidence>
<keyword evidence="2" id="KW-0132">Cell division</keyword>
<dbReference type="Gene3D" id="1.25.10.10">
    <property type="entry name" value="Leucine-rich Repeat Variant"/>
    <property type="match status" value="2"/>
</dbReference>
<keyword evidence="3" id="KW-0498">Mitosis</keyword>
<dbReference type="PANTHER" id="PTHR12827:SF3">
    <property type="entry name" value="ANAPHASE-PROMOTING COMPLEX SUBUNIT 1"/>
    <property type="match status" value="1"/>
</dbReference>
<dbReference type="RefSeq" id="XP_007513237.1">
    <property type="nucleotide sequence ID" value="XM_007513175.1"/>
</dbReference>
<evidence type="ECO:0000256" key="5">
    <source>
        <dbReference type="SAM" id="MobiDB-lite"/>
    </source>
</evidence>
<feature type="region of interest" description="Disordered" evidence="5">
    <location>
        <begin position="1"/>
        <end position="33"/>
    </location>
</feature>
<organism evidence="7 8">
    <name type="scientific">Bathycoccus prasinos</name>
    <dbReference type="NCBI Taxonomy" id="41875"/>
    <lineage>
        <taxon>Eukaryota</taxon>
        <taxon>Viridiplantae</taxon>
        <taxon>Chlorophyta</taxon>
        <taxon>Mamiellophyceae</taxon>
        <taxon>Mamiellales</taxon>
        <taxon>Bathycoccaceae</taxon>
        <taxon>Bathycoccus</taxon>
    </lineage>
</organism>
<keyword evidence="4" id="KW-0131">Cell cycle</keyword>
<reference evidence="7 8" key="1">
    <citation type="submission" date="2011-10" db="EMBL/GenBank/DDBJ databases">
        <authorList>
            <person name="Genoscope - CEA"/>
        </authorList>
    </citation>
    <scope>NUCLEOTIDE SEQUENCE [LARGE SCALE GENOMIC DNA]</scope>
    <source>
        <strain evidence="7 8">RCC 1105</strain>
    </source>
</reference>
<name>K8EWF5_9CHLO</name>
<dbReference type="GeneID" id="19015790"/>
<dbReference type="InterPro" id="IPR024990">
    <property type="entry name" value="Apc1"/>
</dbReference>
<dbReference type="GO" id="GO:0005680">
    <property type="term" value="C:anaphase-promoting complex"/>
    <property type="evidence" value="ECO:0007669"/>
    <property type="project" value="InterPro"/>
</dbReference>